<keyword evidence="12" id="KW-1185">Reference proteome</keyword>
<dbReference type="AlphaFoldDB" id="A0AA38HRI6"/>
<accession>A0AA38HRI6</accession>
<keyword evidence="7 9" id="KW-0503">Monooxygenase</keyword>
<evidence type="ECO:0000256" key="2">
    <source>
        <dbReference type="ARBA" id="ARBA00010617"/>
    </source>
</evidence>
<dbReference type="PRINTS" id="PR00463">
    <property type="entry name" value="EP450I"/>
</dbReference>
<dbReference type="PANTHER" id="PTHR24279">
    <property type="entry name" value="CYTOCHROME P450"/>
    <property type="match status" value="1"/>
</dbReference>
<gene>
    <name evidence="11" type="ORF">Zmor_027747</name>
</gene>
<evidence type="ECO:0000256" key="7">
    <source>
        <dbReference type="ARBA" id="ARBA00023033"/>
    </source>
</evidence>
<dbReference type="Proteomes" id="UP001168821">
    <property type="component" value="Unassembled WGS sequence"/>
</dbReference>
<name>A0AA38HRI6_9CUCU</name>
<keyword evidence="4 8" id="KW-0479">Metal-binding</keyword>
<evidence type="ECO:0000256" key="5">
    <source>
        <dbReference type="ARBA" id="ARBA00023002"/>
    </source>
</evidence>
<dbReference type="InterPro" id="IPR001128">
    <property type="entry name" value="Cyt_P450"/>
</dbReference>
<evidence type="ECO:0000313" key="12">
    <source>
        <dbReference type="Proteomes" id="UP001168821"/>
    </source>
</evidence>
<comment type="caution">
    <text evidence="11">The sequence shown here is derived from an EMBL/GenBank/DDBJ whole genome shotgun (WGS) entry which is preliminary data.</text>
</comment>
<dbReference type="PANTHER" id="PTHR24279:SF120">
    <property type="entry name" value="CYTOCHROME P450"/>
    <property type="match status" value="1"/>
</dbReference>
<evidence type="ECO:0000313" key="11">
    <source>
        <dbReference type="EMBL" id="KAJ3641232.1"/>
    </source>
</evidence>
<evidence type="ECO:0000256" key="9">
    <source>
        <dbReference type="RuleBase" id="RU000461"/>
    </source>
</evidence>
<dbReference type="GO" id="GO:0020037">
    <property type="term" value="F:heme binding"/>
    <property type="evidence" value="ECO:0007669"/>
    <property type="project" value="InterPro"/>
</dbReference>
<keyword evidence="10" id="KW-0812">Transmembrane</keyword>
<comment type="cofactor">
    <cofactor evidence="1 8">
        <name>heme</name>
        <dbReference type="ChEBI" id="CHEBI:30413"/>
    </cofactor>
</comment>
<sequence>MTRDERSDTLPLRKSLECREAAVELAFEDHTQKRQHARLEPKTENNRRLFGNCDSAGQSAWNSSWRGVGKCFLGKVTAWRFQMFETFLHLDLTSLLIILIFFLFLEYRPPWWYRANSDCKKGIPGPLALPIVGTTWMLFPGIKAVSRLHEYYQDMYKKYGPIMKEEYWCNIPIINLFEKRDIVKVLKNGSKYPLRPPVQAVAYYRKSRPDRYTSTGLVNEQGEAWHHLRTTLTPVFTSPKTISSFLPSVREIADDWCNLLKQSRDSSGLVSNLDDIADRLGLEITCALILGRRMGFLLPGGESDVGRNLAEAVRQHFIATRDTHYGIPFWRVLPTSCYNRLVKSEEAIYDLAMELIKSANDSTKDSEVFQAILKADLDEKEKTAAIIDFMSAGIHTLKNSLLFLLYLVGRDSDLQRRIMDDPRYSKACMTECFRLCPTANCLARILDEEMELGGYRVPAGTPVICHFGIACRDERNFKDAATFKPERWLGEETNHNAPFLLIPFGVGRRVCPGKRLIEHILPVLLEHTVSSFEFVAQKELEIQYEFILAPKGKTAMVFRDRV</sequence>
<dbReference type="InterPro" id="IPR017972">
    <property type="entry name" value="Cyt_P450_CS"/>
</dbReference>
<feature type="binding site" description="axial binding residue" evidence="8">
    <location>
        <position position="511"/>
    </location>
    <ligand>
        <name>heme</name>
        <dbReference type="ChEBI" id="CHEBI:30413"/>
    </ligand>
    <ligandPart>
        <name>Fe</name>
        <dbReference type="ChEBI" id="CHEBI:18248"/>
    </ligandPart>
</feature>
<dbReference type="GO" id="GO:0004497">
    <property type="term" value="F:monooxygenase activity"/>
    <property type="evidence" value="ECO:0007669"/>
    <property type="project" value="UniProtKB-KW"/>
</dbReference>
<reference evidence="11" key="1">
    <citation type="journal article" date="2023" name="G3 (Bethesda)">
        <title>Whole genome assemblies of Zophobas morio and Tenebrio molitor.</title>
        <authorList>
            <person name="Kaur S."/>
            <person name="Stinson S.A."/>
            <person name="diCenzo G.C."/>
        </authorList>
    </citation>
    <scope>NUCLEOTIDE SEQUENCE</scope>
    <source>
        <strain evidence="11">QUZm001</strain>
    </source>
</reference>
<proteinExistence type="inferred from homology"/>
<keyword evidence="5 9" id="KW-0560">Oxidoreductase</keyword>
<dbReference type="GO" id="GO:0016705">
    <property type="term" value="F:oxidoreductase activity, acting on paired donors, with incorporation or reduction of molecular oxygen"/>
    <property type="evidence" value="ECO:0007669"/>
    <property type="project" value="InterPro"/>
</dbReference>
<dbReference type="EMBL" id="JALNTZ010000009">
    <property type="protein sequence ID" value="KAJ3641232.1"/>
    <property type="molecule type" value="Genomic_DNA"/>
</dbReference>
<evidence type="ECO:0000256" key="1">
    <source>
        <dbReference type="ARBA" id="ARBA00001971"/>
    </source>
</evidence>
<dbReference type="Gene3D" id="1.10.630.10">
    <property type="entry name" value="Cytochrome P450"/>
    <property type="match status" value="1"/>
</dbReference>
<keyword evidence="3 8" id="KW-0349">Heme</keyword>
<evidence type="ECO:0000256" key="4">
    <source>
        <dbReference type="ARBA" id="ARBA00022723"/>
    </source>
</evidence>
<dbReference type="InterPro" id="IPR050479">
    <property type="entry name" value="CYP11_CYP27_families"/>
</dbReference>
<evidence type="ECO:0000256" key="3">
    <source>
        <dbReference type="ARBA" id="ARBA00022617"/>
    </source>
</evidence>
<dbReference type="InterPro" id="IPR036396">
    <property type="entry name" value="Cyt_P450_sf"/>
</dbReference>
<comment type="similarity">
    <text evidence="2 9">Belongs to the cytochrome P450 family.</text>
</comment>
<feature type="transmembrane region" description="Helical" evidence="10">
    <location>
        <begin position="87"/>
        <end position="107"/>
    </location>
</feature>
<keyword evidence="6 8" id="KW-0408">Iron</keyword>
<keyword evidence="10" id="KW-1133">Transmembrane helix</keyword>
<evidence type="ECO:0000256" key="6">
    <source>
        <dbReference type="ARBA" id="ARBA00023004"/>
    </source>
</evidence>
<dbReference type="SUPFAM" id="SSF48264">
    <property type="entry name" value="Cytochrome P450"/>
    <property type="match status" value="1"/>
</dbReference>
<evidence type="ECO:0000256" key="10">
    <source>
        <dbReference type="SAM" id="Phobius"/>
    </source>
</evidence>
<evidence type="ECO:0000256" key="8">
    <source>
        <dbReference type="PIRSR" id="PIRSR602401-1"/>
    </source>
</evidence>
<dbReference type="CDD" id="cd11054">
    <property type="entry name" value="CYP24A1-like"/>
    <property type="match status" value="1"/>
</dbReference>
<organism evidence="11 12">
    <name type="scientific">Zophobas morio</name>
    <dbReference type="NCBI Taxonomy" id="2755281"/>
    <lineage>
        <taxon>Eukaryota</taxon>
        <taxon>Metazoa</taxon>
        <taxon>Ecdysozoa</taxon>
        <taxon>Arthropoda</taxon>
        <taxon>Hexapoda</taxon>
        <taxon>Insecta</taxon>
        <taxon>Pterygota</taxon>
        <taxon>Neoptera</taxon>
        <taxon>Endopterygota</taxon>
        <taxon>Coleoptera</taxon>
        <taxon>Polyphaga</taxon>
        <taxon>Cucujiformia</taxon>
        <taxon>Tenebrionidae</taxon>
        <taxon>Zophobas</taxon>
    </lineage>
</organism>
<dbReference type="Pfam" id="PF00067">
    <property type="entry name" value="p450"/>
    <property type="match status" value="1"/>
</dbReference>
<protein>
    <submittedName>
        <fullName evidence="11">Uncharacterized protein</fullName>
    </submittedName>
</protein>
<dbReference type="PROSITE" id="PS00086">
    <property type="entry name" value="CYTOCHROME_P450"/>
    <property type="match status" value="1"/>
</dbReference>
<keyword evidence="10" id="KW-0472">Membrane</keyword>
<dbReference type="InterPro" id="IPR002401">
    <property type="entry name" value="Cyt_P450_E_grp-I"/>
</dbReference>
<dbReference type="GO" id="GO:0005506">
    <property type="term" value="F:iron ion binding"/>
    <property type="evidence" value="ECO:0007669"/>
    <property type="project" value="InterPro"/>
</dbReference>